<dbReference type="HAMAP" id="MF_00921">
    <property type="entry name" value="PDRP"/>
    <property type="match status" value="1"/>
</dbReference>
<dbReference type="RefSeq" id="WP_069959275.1">
    <property type="nucleotide sequence ID" value="NZ_MCGG01000071.1"/>
</dbReference>
<comment type="catalytic activity">
    <reaction evidence="5">
        <text>N(tele)-phospho-L-histidyl/L-threonyl-[pyruvate, phosphate dikinase] + ADP = N(tele)-phospho-L-histidyl/O-phospho-L-threonyl-[pyruvate, phosphate dikinase] + AMP + H(+)</text>
        <dbReference type="Rhea" id="RHEA:43692"/>
        <dbReference type="Rhea" id="RHEA-COMP:10650"/>
        <dbReference type="Rhea" id="RHEA-COMP:10651"/>
        <dbReference type="ChEBI" id="CHEBI:15378"/>
        <dbReference type="ChEBI" id="CHEBI:30013"/>
        <dbReference type="ChEBI" id="CHEBI:61977"/>
        <dbReference type="ChEBI" id="CHEBI:83586"/>
        <dbReference type="ChEBI" id="CHEBI:456215"/>
        <dbReference type="ChEBI" id="CHEBI:456216"/>
        <dbReference type="EC" id="2.7.11.32"/>
    </reaction>
</comment>
<keyword evidence="7" id="KW-1185">Reference proteome</keyword>
<comment type="caution">
    <text evidence="5">Lacks conserved residue(s) required for the propagation of feature annotation.</text>
</comment>
<dbReference type="PANTHER" id="PTHR31756:SF3">
    <property type="entry name" value="PYRUVATE, PHOSPHATE DIKINASE REGULATORY PROTEIN 1, CHLOROPLASTIC"/>
    <property type="match status" value="1"/>
</dbReference>
<dbReference type="GO" id="GO:0005524">
    <property type="term" value="F:ATP binding"/>
    <property type="evidence" value="ECO:0007669"/>
    <property type="project" value="InterPro"/>
</dbReference>
<dbReference type="Proteomes" id="UP000095347">
    <property type="component" value="Unassembled WGS sequence"/>
</dbReference>
<keyword evidence="6" id="KW-0670">Pyruvate</keyword>
<dbReference type="InterPro" id="IPR005177">
    <property type="entry name" value="Kinase-pyrophosphorylase"/>
</dbReference>
<accession>A0A1E5Q3V8</accession>
<comment type="caution">
    <text evidence="6">The sequence shown here is derived from an EMBL/GenBank/DDBJ whole genome shotgun (WGS) entry which is preliminary data.</text>
</comment>
<keyword evidence="1 5" id="KW-0723">Serine/threonine-protein kinase</keyword>
<dbReference type="EC" id="2.7.11.32" evidence="5"/>
<keyword evidence="3 5" id="KW-0547">Nucleotide-binding</keyword>
<reference evidence="7" key="1">
    <citation type="submission" date="2016-07" db="EMBL/GenBank/DDBJ databases">
        <authorList>
            <person name="Florea S."/>
            <person name="Webb J.S."/>
            <person name="Jaromczyk J."/>
            <person name="Schardl C.L."/>
        </authorList>
    </citation>
    <scope>NUCLEOTIDE SEQUENCE [LARGE SCALE GENOMIC DNA]</scope>
    <source>
        <strain evidence="7">MV-1</strain>
    </source>
</reference>
<dbReference type="GO" id="GO:0043531">
    <property type="term" value="F:ADP binding"/>
    <property type="evidence" value="ECO:0007669"/>
    <property type="project" value="UniProtKB-UniRule"/>
</dbReference>
<keyword evidence="4 5" id="KW-0418">Kinase</keyword>
<dbReference type="NCBIfam" id="NF003742">
    <property type="entry name" value="PRK05339.1"/>
    <property type="match status" value="1"/>
</dbReference>
<sequence length="272" mass="30343">MTSLVLHKISDSTGETLDVVARACLVQFSDVKVIEKRWSMVRNGEQIDCILAEIEKNPGFIIFTLVDDGLTEKLVYGCKKLQVPCVDLLNPVLGQLGNYLGIARGRRPGSQHVLDADYFSKIAALHFVLAHDDGQSLQDIDDADVVLMGVSRTTKTPTCIYLANRSIKAANVPIVPGMTVSDEILKAKRPLIVGLTKDPRRLVQIRRQRLKMQGHLEQSDYVDLDAVAQEIREAKRLYAQNGWPVIDVTRKSVEETAATILNLYNERLEASY</sequence>
<dbReference type="STRING" id="28181.BEN30_16565"/>
<dbReference type="PANTHER" id="PTHR31756">
    <property type="entry name" value="PYRUVATE, PHOSPHATE DIKINASE REGULATORY PROTEIN 1, CHLOROPLASTIC"/>
    <property type="match status" value="1"/>
</dbReference>
<comment type="similarity">
    <text evidence="5">Belongs to the pyruvate, phosphate/water dikinase regulatory protein family. PDRP subfamily.</text>
</comment>
<proteinExistence type="inferred from homology"/>
<evidence type="ECO:0000313" key="7">
    <source>
        <dbReference type="Proteomes" id="UP000095347"/>
    </source>
</evidence>
<evidence type="ECO:0000256" key="1">
    <source>
        <dbReference type="ARBA" id="ARBA00022527"/>
    </source>
</evidence>
<organism evidence="6 7">
    <name type="scientific">Magnetovibrio blakemorei</name>
    <dbReference type="NCBI Taxonomy" id="28181"/>
    <lineage>
        <taxon>Bacteria</taxon>
        <taxon>Pseudomonadati</taxon>
        <taxon>Pseudomonadota</taxon>
        <taxon>Alphaproteobacteria</taxon>
        <taxon>Rhodospirillales</taxon>
        <taxon>Magnetovibrionaceae</taxon>
        <taxon>Magnetovibrio</taxon>
    </lineage>
</organism>
<evidence type="ECO:0000313" key="6">
    <source>
        <dbReference type="EMBL" id="OEJ64421.1"/>
    </source>
</evidence>
<dbReference type="GO" id="GO:0004674">
    <property type="term" value="F:protein serine/threonine kinase activity"/>
    <property type="evidence" value="ECO:0007669"/>
    <property type="project" value="UniProtKB-UniRule"/>
</dbReference>
<gene>
    <name evidence="6" type="ORF">BEN30_16565</name>
</gene>
<dbReference type="AlphaFoldDB" id="A0A1E5Q3V8"/>
<dbReference type="Pfam" id="PF03618">
    <property type="entry name" value="Kinase-PPPase"/>
    <property type="match status" value="1"/>
</dbReference>
<dbReference type="OrthoDB" id="9782201at2"/>
<name>A0A1E5Q3V8_9PROT</name>
<comment type="function">
    <text evidence="5">Bifunctional serine/threonine kinase and phosphorylase involved in the regulation of the pyruvate, phosphate dikinase (PPDK) by catalyzing its phosphorylation/dephosphorylation.</text>
</comment>
<dbReference type="EC" id="2.7.4.27" evidence="5"/>
<keyword evidence="2 5" id="KW-0808">Transferase</keyword>
<evidence type="ECO:0000256" key="5">
    <source>
        <dbReference type="HAMAP-Rule" id="MF_00921"/>
    </source>
</evidence>
<dbReference type="EMBL" id="MCGG01000071">
    <property type="protein sequence ID" value="OEJ64421.1"/>
    <property type="molecule type" value="Genomic_DNA"/>
</dbReference>
<protein>
    <recommendedName>
        <fullName evidence="5">Putative pyruvate, phosphate dikinase regulatory protein</fullName>
        <shortName evidence="5">PPDK regulatory protein</shortName>
        <ecNumber evidence="5">2.7.11.32</ecNumber>
        <ecNumber evidence="5">2.7.4.27</ecNumber>
    </recommendedName>
</protein>
<evidence type="ECO:0000256" key="2">
    <source>
        <dbReference type="ARBA" id="ARBA00022679"/>
    </source>
</evidence>
<evidence type="ECO:0000256" key="4">
    <source>
        <dbReference type="ARBA" id="ARBA00022777"/>
    </source>
</evidence>
<evidence type="ECO:0000256" key="3">
    <source>
        <dbReference type="ARBA" id="ARBA00022741"/>
    </source>
</evidence>
<dbReference type="GO" id="GO:0016776">
    <property type="term" value="F:phosphotransferase activity, phosphate group as acceptor"/>
    <property type="evidence" value="ECO:0007669"/>
    <property type="project" value="UniProtKB-UniRule"/>
</dbReference>
<dbReference type="InterPro" id="IPR026565">
    <property type="entry name" value="PPDK_reg"/>
</dbReference>
<comment type="catalytic activity">
    <reaction evidence="5">
        <text>N(tele)-phospho-L-histidyl/O-phospho-L-threonyl-[pyruvate, phosphate dikinase] + phosphate + H(+) = N(tele)-phospho-L-histidyl/L-threonyl-[pyruvate, phosphate dikinase] + diphosphate</text>
        <dbReference type="Rhea" id="RHEA:43696"/>
        <dbReference type="Rhea" id="RHEA-COMP:10650"/>
        <dbReference type="Rhea" id="RHEA-COMP:10651"/>
        <dbReference type="ChEBI" id="CHEBI:15378"/>
        <dbReference type="ChEBI" id="CHEBI:30013"/>
        <dbReference type="ChEBI" id="CHEBI:33019"/>
        <dbReference type="ChEBI" id="CHEBI:43474"/>
        <dbReference type="ChEBI" id="CHEBI:61977"/>
        <dbReference type="ChEBI" id="CHEBI:83586"/>
        <dbReference type="EC" id="2.7.4.27"/>
    </reaction>
</comment>